<dbReference type="AlphaFoldDB" id="A0A9P9JQA5"/>
<dbReference type="EMBL" id="JAGMUX010000018">
    <property type="protein sequence ID" value="KAH7233742.1"/>
    <property type="molecule type" value="Genomic_DNA"/>
</dbReference>
<name>A0A9P9JQA5_FUSRE</name>
<protein>
    <submittedName>
        <fullName evidence="1">Uncharacterized protein</fullName>
    </submittedName>
</protein>
<accession>A0A9P9JQA5</accession>
<sequence length="148" mass="16394">MLGLAWTAVPSKSAAVIWISSSPKPVSKLCTTALRSVPWAATVLCIPWIIFSLSLDAQICCDLMALTWPCGGTTTPENRFPLTKLLHHSHELWRARRDLGRTNCTPHNINQTNCISDAVRLVRRCGFFTRLACPVLVGMCGREFTVAR</sequence>
<dbReference type="RefSeq" id="XP_046044087.1">
    <property type="nucleotide sequence ID" value="XM_046184898.1"/>
</dbReference>
<organism evidence="1 2">
    <name type="scientific">Fusarium redolens</name>
    <dbReference type="NCBI Taxonomy" id="48865"/>
    <lineage>
        <taxon>Eukaryota</taxon>
        <taxon>Fungi</taxon>
        <taxon>Dikarya</taxon>
        <taxon>Ascomycota</taxon>
        <taxon>Pezizomycotina</taxon>
        <taxon>Sordariomycetes</taxon>
        <taxon>Hypocreomycetidae</taxon>
        <taxon>Hypocreales</taxon>
        <taxon>Nectriaceae</taxon>
        <taxon>Fusarium</taxon>
        <taxon>Fusarium redolens species complex</taxon>
    </lineage>
</organism>
<dbReference type="GeneID" id="70214852"/>
<comment type="caution">
    <text evidence="1">The sequence shown here is derived from an EMBL/GenBank/DDBJ whole genome shotgun (WGS) entry which is preliminary data.</text>
</comment>
<proteinExistence type="predicted"/>
<evidence type="ECO:0000313" key="2">
    <source>
        <dbReference type="Proteomes" id="UP000720189"/>
    </source>
</evidence>
<reference evidence="1" key="1">
    <citation type="journal article" date="2021" name="Nat. Commun.">
        <title>Genetic determinants of endophytism in the Arabidopsis root mycobiome.</title>
        <authorList>
            <person name="Mesny F."/>
            <person name="Miyauchi S."/>
            <person name="Thiergart T."/>
            <person name="Pickel B."/>
            <person name="Atanasova L."/>
            <person name="Karlsson M."/>
            <person name="Huettel B."/>
            <person name="Barry K.W."/>
            <person name="Haridas S."/>
            <person name="Chen C."/>
            <person name="Bauer D."/>
            <person name="Andreopoulos W."/>
            <person name="Pangilinan J."/>
            <person name="LaButti K."/>
            <person name="Riley R."/>
            <person name="Lipzen A."/>
            <person name="Clum A."/>
            <person name="Drula E."/>
            <person name="Henrissat B."/>
            <person name="Kohler A."/>
            <person name="Grigoriev I.V."/>
            <person name="Martin F.M."/>
            <person name="Hacquard S."/>
        </authorList>
    </citation>
    <scope>NUCLEOTIDE SEQUENCE</scope>
    <source>
        <strain evidence="1">MPI-CAGE-AT-0023</strain>
    </source>
</reference>
<gene>
    <name evidence="1" type="ORF">BKA55DRAFT_141739</name>
</gene>
<dbReference type="Proteomes" id="UP000720189">
    <property type="component" value="Unassembled WGS sequence"/>
</dbReference>
<evidence type="ECO:0000313" key="1">
    <source>
        <dbReference type="EMBL" id="KAH7233742.1"/>
    </source>
</evidence>
<keyword evidence="2" id="KW-1185">Reference proteome</keyword>